<evidence type="ECO:0000313" key="2">
    <source>
        <dbReference type="Proteomes" id="UP001551675"/>
    </source>
</evidence>
<accession>A0ABV3G6R1</accession>
<evidence type="ECO:0000313" key="1">
    <source>
        <dbReference type="EMBL" id="MEV0967298.1"/>
    </source>
</evidence>
<dbReference type="Proteomes" id="UP001551675">
    <property type="component" value="Unassembled WGS sequence"/>
</dbReference>
<comment type="caution">
    <text evidence="1">The sequence shown here is derived from an EMBL/GenBank/DDBJ whole genome shotgun (WGS) entry which is preliminary data.</text>
</comment>
<reference evidence="1 2" key="1">
    <citation type="submission" date="2024-06" db="EMBL/GenBank/DDBJ databases">
        <title>The Natural Products Discovery Center: Release of the First 8490 Sequenced Strains for Exploring Actinobacteria Biosynthetic Diversity.</title>
        <authorList>
            <person name="Kalkreuter E."/>
            <person name="Kautsar S.A."/>
            <person name="Yang D."/>
            <person name="Bader C.D."/>
            <person name="Teijaro C.N."/>
            <person name="Fluegel L."/>
            <person name="Davis C.M."/>
            <person name="Simpson J.R."/>
            <person name="Lauterbach L."/>
            <person name="Steele A.D."/>
            <person name="Gui C."/>
            <person name="Meng S."/>
            <person name="Li G."/>
            <person name="Viehrig K."/>
            <person name="Ye F."/>
            <person name="Su P."/>
            <person name="Kiefer A.F."/>
            <person name="Nichols A."/>
            <person name="Cepeda A.J."/>
            <person name="Yan W."/>
            <person name="Fan B."/>
            <person name="Jiang Y."/>
            <person name="Adhikari A."/>
            <person name="Zheng C.-J."/>
            <person name="Schuster L."/>
            <person name="Cowan T.M."/>
            <person name="Smanski M.J."/>
            <person name="Chevrette M.G."/>
            <person name="De Carvalho L.P.S."/>
            <person name="Shen B."/>
        </authorList>
    </citation>
    <scope>NUCLEOTIDE SEQUENCE [LARGE SCALE GENOMIC DNA]</scope>
    <source>
        <strain evidence="1 2">NPDC050100</strain>
    </source>
</reference>
<sequence length="149" mass="16477">MTGFGDFANIDIEQFIQRGDREVAQMREFENALSSLVGRARDEDGLVSVEYTSVGLGELELHPKAMRLSSGELAEKIKATIKEAGEDLQRQVMEASEETFGKDGNPMKLLEDPGAISDGVAAMTQSYNRTFEDVMGELERIKRQLDDSA</sequence>
<dbReference type="GO" id="GO:0003677">
    <property type="term" value="F:DNA binding"/>
    <property type="evidence" value="ECO:0007669"/>
    <property type="project" value="UniProtKB-KW"/>
</dbReference>
<gene>
    <name evidence="1" type="ORF">AB0I59_01585</name>
</gene>
<protein>
    <submittedName>
        <fullName evidence="1">YbaB/EbfC family DNA-binding protein</fullName>
    </submittedName>
</protein>
<dbReference type="RefSeq" id="WP_061253363.1">
    <property type="nucleotide sequence ID" value="NZ_JBFALK010000001.1"/>
</dbReference>
<dbReference type="Gene3D" id="3.30.1310.10">
    <property type="entry name" value="Nucleoid-associated protein YbaB-like domain"/>
    <property type="match status" value="1"/>
</dbReference>
<name>A0ABV3G6R1_MICGL</name>
<keyword evidence="2" id="KW-1185">Reference proteome</keyword>
<proteinExistence type="predicted"/>
<dbReference type="EMBL" id="JBFALK010000001">
    <property type="protein sequence ID" value="MEV0967298.1"/>
    <property type="molecule type" value="Genomic_DNA"/>
</dbReference>
<dbReference type="InterPro" id="IPR036894">
    <property type="entry name" value="YbaB-like_sf"/>
</dbReference>
<keyword evidence="1" id="KW-0238">DNA-binding</keyword>
<organism evidence="1 2">
    <name type="scientific">Microtetraspora glauca</name>
    <dbReference type="NCBI Taxonomy" id="1996"/>
    <lineage>
        <taxon>Bacteria</taxon>
        <taxon>Bacillati</taxon>
        <taxon>Actinomycetota</taxon>
        <taxon>Actinomycetes</taxon>
        <taxon>Streptosporangiales</taxon>
        <taxon>Streptosporangiaceae</taxon>
        <taxon>Microtetraspora</taxon>
    </lineage>
</organism>